<dbReference type="Proteomes" id="UP000035579">
    <property type="component" value="Chromosome"/>
</dbReference>
<evidence type="ECO:0000313" key="2">
    <source>
        <dbReference type="EMBL" id="AKJ04170.1"/>
    </source>
</evidence>
<gene>
    <name evidence="2" type="ORF">AA314_05796</name>
</gene>
<evidence type="ECO:0000313" key="3">
    <source>
        <dbReference type="Proteomes" id="UP000035579"/>
    </source>
</evidence>
<dbReference type="AlphaFoldDB" id="A0AAC8TFT3"/>
<evidence type="ECO:0000256" key="1">
    <source>
        <dbReference type="SAM" id="MobiDB-lite"/>
    </source>
</evidence>
<feature type="region of interest" description="Disordered" evidence="1">
    <location>
        <begin position="1"/>
        <end position="72"/>
    </location>
</feature>
<accession>A0AAC8TFT3</accession>
<protein>
    <submittedName>
        <fullName evidence="2">Uncharacterized protein</fullName>
    </submittedName>
</protein>
<dbReference type="KEGG" id="age:AA314_05796"/>
<feature type="compositionally biased region" description="Basic and acidic residues" evidence="1">
    <location>
        <begin position="10"/>
        <end position="24"/>
    </location>
</feature>
<dbReference type="EMBL" id="CP011509">
    <property type="protein sequence ID" value="AKJ04170.1"/>
    <property type="molecule type" value="Genomic_DNA"/>
</dbReference>
<organism evidence="2 3">
    <name type="scientific">Archangium gephyra</name>
    <dbReference type="NCBI Taxonomy" id="48"/>
    <lineage>
        <taxon>Bacteria</taxon>
        <taxon>Pseudomonadati</taxon>
        <taxon>Myxococcota</taxon>
        <taxon>Myxococcia</taxon>
        <taxon>Myxococcales</taxon>
        <taxon>Cystobacterineae</taxon>
        <taxon>Archangiaceae</taxon>
        <taxon>Archangium</taxon>
    </lineage>
</organism>
<reference evidence="2 3" key="1">
    <citation type="submission" date="2015-05" db="EMBL/GenBank/DDBJ databases">
        <title>Genome assembly of Archangium gephyra DSM 2261.</title>
        <authorList>
            <person name="Sharma G."/>
            <person name="Subramanian S."/>
        </authorList>
    </citation>
    <scope>NUCLEOTIDE SEQUENCE [LARGE SCALE GENOMIC DNA]</scope>
    <source>
        <strain evidence="2 3">DSM 2261</strain>
    </source>
</reference>
<proteinExistence type="predicted"/>
<name>A0AAC8TFT3_9BACT</name>
<sequence>MGRPQPVHVPGDDAHTRSLPERRALFQPFPVSPRSPWERAGNQGAAESRSHHGCSPRTSPTHHVRGFHSPPW</sequence>